<keyword evidence="2" id="KW-1185">Reference proteome</keyword>
<comment type="caution">
    <text evidence="1">The sequence shown here is derived from an EMBL/GenBank/DDBJ whole genome shotgun (WGS) entry which is preliminary data.</text>
</comment>
<dbReference type="AlphaFoldDB" id="A0A0V7ZGD7"/>
<name>A0A0V7ZGD7_9CYAN</name>
<gene>
    <name evidence="1" type="ORF">BC008_13610</name>
</gene>
<dbReference type="RefSeq" id="WP_027841269.1">
    <property type="nucleotide sequence ID" value="NZ_LMTZ01000137.1"/>
</dbReference>
<dbReference type="Proteomes" id="UP000053372">
    <property type="component" value="Unassembled WGS sequence"/>
</dbReference>
<evidence type="ECO:0000313" key="2">
    <source>
        <dbReference type="Proteomes" id="UP000053372"/>
    </source>
</evidence>
<evidence type="ECO:0000313" key="1">
    <source>
        <dbReference type="EMBL" id="KST63495.1"/>
    </source>
</evidence>
<sequence>MGEELKARLSRAVEKLVRTANARNELEGLPKGEWVRHPELLSKWYDDDVAALKNKQNRN</sequence>
<organism evidence="1 2">
    <name type="scientific">Mastigocoleus testarum BC008</name>
    <dbReference type="NCBI Taxonomy" id="371196"/>
    <lineage>
        <taxon>Bacteria</taxon>
        <taxon>Bacillati</taxon>
        <taxon>Cyanobacteriota</taxon>
        <taxon>Cyanophyceae</taxon>
        <taxon>Nostocales</taxon>
        <taxon>Hapalosiphonaceae</taxon>
        <taxon>Mastigocoleus</taxon>
    </lineage>
</organism>
<protein>
    <submittedName>
        <fullName evidence="1">Uncharacterized protein</fullName>
    </submittedName>
</protein>
<dbReference type="EMBL" id="LMTZ01000137">
    <property type="protein sequence ID" value="KST63495.1"/>
    <property type="molecule type" value="Genomic_DNA"/>
</dbReference>
<reference evidence="1 2" key="1">
    <citation type="journal article" date="2015" name="Genome Announc.">
        <title>Draft Genome of the Euendolithic (true boring) Cyanobacterium Mastigocoleus testarum strain BC008.</title>
        <authorList>
            <person name="Guida B.S."/>
            <person name="Garcia-Pichel F."/>
        </authorList>
    </citation>
    <scope>NUCLEOTIDE SEQUENCE [LARGE SCALE GENOMIC DNA]</scope>
    <source>
        <strain evidence="1 2">BC008</strain>
    </source>
</reference>
<proteinExistence type="predicted"/>
<accession>A0A0V7ZGD7</accession>